<dbReference type="InterPro" id="IPR027417">
    <property type="entry name" value="P-loop_NTPase"/>
</dbReference>
<evidence type="ECO:0000313" key="6">
    <source>
        <dbReference type="Proteomes" id="UP000694546"/>
    </source>
</evidence>
<dbReference type="Gene3D" id="2.60.40.10">
    <property type="entry name" value="Immunoglobulins"/>
    <property type="match status" value="2"/>
</dbReference>
<dbReference type="InterPro" id="IPR036116">
    <property type="entry name" value="FN3_sf"/>
</dbReference>
<dbReference type="InterPro" id="IPR052090">
    <property type="entry name" value="Cytolytic_pore-forming_toxin"/>
</dbReference>
<dbReference type="SUPFAM" id="SSF49265">
    <property type="entry name" value="Fibronectin type III"/>
    <property type="match status" value="1"/>
</dbReference>
<dbReference type="GeneTree" id="ENSGT00390000014380"/>
<dbReference type="Proteomes" id="UP000694546">
    <property type="component" value="Chromosome 8"/>
</dbReference>
<feature type="domain" description="Fibronectin type-III" evidence="4">
    <location>
        <begin position="600"/>
        <end position="694"/>
    </location>
</feature>
<organism evidence="5 6">
    <name type="scientific">Gadus morhua</name>
    <name type="common">Atlantic cod</name>
    <dbReference type="NCBI Taxonomy" id="8049"/>
    <lineage>
        <taxon>Eukaryota</taxon>
        <taxon>Metazoa</taxon>
        <taxon>Chordata</taxon>
        <taxon>Craniata</taxon>
        <taxon>Vertebrata</taxon>
        <taxon>Euteleostomi</taxon>
        <taxon>Actinopterygii</taxon>
        <taxon>Neopterygii</taxon>
        <taxon>Teleostei</taxon>
        <taxon>Neoteleostei</taxon>
        <taxon>Acanthomorphata</taxon>
        <taxon>Zeiogadaria</taxon>
        <taxon>Gadariae</taxon>
        <taxon>Gadiformes</taxon>
        <taxon>Gadoidei</taxon>
        <taxon>Gadidae</taxon>
        <taxon>Gadus</taxon>
    </lineage>
</organism>
<dbReference type="InterPro" id="IPR040581">
    <property type="entry name" value="Thioredoxin_11"/>
</dbReference>
<feature type="coiled-coil region" evidence="3">
    <location>
        <begin position="1221"/>
        <end position="1269"/>
    </location>
</feature>
<dbReference type="Ensembl" id="ENSGMOT00000030705.1">
    <property type="protein sequence ID" value="ENSGMOP00000049274.1"/>
    <property type="gene ID" value="ENSGMOG00000029385.1"/>
</dbReference>
<feature type="coiled-coil region" evidence="3">
    <location>
        <begin position="360"/>
        <end position="387"/>
    </location>
</feature>
<dbReference type="PROSITE" id="PS50853">
    <property type="entry name" value="FN3"/>
    <property type="match status" value="2"/>
</dbReference>
<dbReference type="GO" id="GO:0005525">
    <property type="term" value="F:GTP binding"/>
    <property type="evidence" value="ECO:0007669"/>
    <property type="project" value="InterPro"/>
</dbReference>
<keyword evidence="2" id="KW-0547">Nucleotide-binding</keyword>
<feature type="domain" description="Fibronectin type-III" evidence="4">
    <location>
        <begin position="696"/>
        <end position="795"/>
    </location>
</feature>
<dbReference type="PANTHER" id="PTHR31594">
    <property type="entry name" value="AIG1-TYPE G DOMAIN-CONTAINING PROTEIN"/>
    <property type="match status" value="1"/>
</dbReference>
<keyword evidence="3" id="KW-0175">Coiled coil</keyword>
<dbReference type="InterPro" id="IPR006703">
    <property type="entry name" value="G_AIG1"/>
</dbReference>
<proteinExistence type="inferred from homology"/>
<evidence type="ECO:0000256" key="1">
    <source>
        <dbReference type="ARBA" id="ARBA00008535"/>
    </source>
</evidence>
<evidence type="ECO:0000256" key="2">
    <source>
        <dbReference type="ARBA" id="ARBA00022741"/>
    </source>
</evidence>
<dbReference type="FunFam" id="3.40.50.300:FF:002049">
    <property type="entry name" value="Si:ch73-170d6.2"/>
    <property type="match status" value="1"/>
</dbReference>
<evidence type="ECO:0000256" key="3">
    <source>
        <dbReference type="SAM" id="Coils"/>
    </source>
</evidence>
<dbReference type="InterPro" id="IPR013783">
    <property type="entry name" value="Ig-like_fold"/>
</dbReference>
<dbReference type="SMART" id="SM00060">
    <property type="entry name" value="FN3"/>
    <property type="match status" value="2"/>
</dbReference>
<protein>
    <recommendedName>
        <fullName evidence="4">Fibronectin type-III domain-containing protein</fullName>
    </recommendedName>
</protein>
<evidence type="ECO:0000259" key="4">
    <source>
        <dbReference type="PROSITE" id="PS50853"/>
    </source>
</evidence>
<dbReference type="PANTHER" id="PTHR31594:SF16">
    <property type="entry name" value="SI:CH211-281L24.3"/>
    <property type="match status" value="1"/>
</dbReference>
<dbReference type="Pfam" id="PF04548">
    <property type="entry name" value="AIG1"/>
    <property type="match status" value="1"/>
</dbReference>
<dbReference type="InterPro" id="IPR048997">
    <property type="entry name" value="Stonustoxin-like_helical"/>
</dbReference>
<dbReference type="Pfam" id="PF21109">
    <property type="entry name" value="Stonustoxin_helical"/>
    <property type="match status" value="1"/>
</dbReference>
<dbReference type="Gene3D" id="3.40.50.300">
    <property type="entry name" value="P-loop containing nucleotide triphosphate hydrolases"/>
    <property type="match status" value="1"/>
</dbReference>
<dbReference type="CDD" id="cd00063">
    <property type="entry name" value="FN3"/>
    <property type="match status" value="2"/>
</dbReference>
<accession>A0A8C5BPJ7</accession>
<evidence type="ECO:0000313" key="5">
    <source>
        <dbReference type="Ensembl" id="ENSGMOP00000049274.1"/>
    </source>
</evidence>
<name>A0A8C5BPJ7_GADMO</name>
<dbReference type="SUPFAM" id="SSF52540">
    <property type="entry name" value="P-loop containing nucleoside triphosphate hydrolases"/>
    <property type="match status" value="1"/>
</dbReference>
<dbReference type="Pfam" id="PF18078">
    <property type="entry name" value="Thioredoxin_11"/>
    <property type="match status" value="1"/>
</dbReference>
<comment type="similarity">
    <text evidence="1">Belongs to the TRAFAC class TrmE-Era-EngA-EngB-Septin-like GTPase superfamily. AIG1/Toc34/Toc159-like paraseptin GTPase family. IAN subfamily.</text>
</comment>
<reference evidence="5" key="2">
    <citation type="submission" date="2025-09" db="UniProtKB">
        <authorList>
            <consortium name="Ensembl"/>
        </authorList>
    </citation>
    <scope>IDENTIFICATION</scope>
</reference>
<keyword evidence="6" id="KW-1185">Reference proteome</keyword>
<dbReference type="Pfam" id="PF00041">
    <property type="entry name" value="fn3"/>
    <property type="match status" value="1"/>
</dbReference>
<sequence length="1373" mass="153959">MAEPGPGPDRGNQPSRLASMTNWVRSWTTNWWVVGSNPDSNPDRDTENVNRPSRLTSMANWVGRSWKTLQWLVGSNPDSNPDRDTENVNKMAVDRGKTVVLAALGRPFSLGMLYDCRNDSLIPALTLWNREALEKEANEKPLPNSDFEIVASDSVKDKSSALDVEASLQASFLCGLVEIGGSAKFLSDSKISSNQARVTLKYKTTTKFKELSMNHIGRGNVEHPYVFESGQATHVVTGILYGAQAFFVFDREVSQKENRQDIEGNLKVLIKKIPTLKIEGQGSLNMADKDIENVDKFSCKFHGDFNLEKSPVSFQEAIEVYQSLPKLLGTNGENAVPQKVWLMPLKALDSAAAQLVRQISDGLIREAQHILEDLSELERRCNDAERCKTAQQFAQVKKKVKAFKELVLQHKINVQNIMARKLPLIRGGGEEEGVLAEILKKVHSSPFQSDKLNEWMDSKGTEIIIISSLIDKMSKMVIVTSRTTLQQEIHSADITHAVCFVFTSLEGPEPYLSALSNYLNETQTDNVSCAYDVEKEQWFSSNDIMDKVQEKVKVFKDFAEANKENKSIRFLTAEMRDNVKKGATLHLYKDGSLANNNFEPPSKPEMIIRDITHNSVTLNISPPRVGLTTVTHYTVGFCVHGDDAWHQQMESKAGDVTVSGLRINEEYQFRCRAWCAVGRGPACEGSPLIKTLPSSPPEKLQVECHSTELSVSWEKPSDVGRGVETKQYILEYAETSLEVNPEEYLWSKPIFTAKLVKVIPGLQPSTRYTVRVRCDCGVSGLGKEESVVVCTKKLSDKLATSIKALSEKIEHGSPSVFKLPLKKNDVGIDGCKMYTFGKDSDKTNRTVMFLGATGSGKSTLINGMINYILGIDWKDSFRFKLINEDQSKSQAESQTTHVITYKINHQEGFKVPYSLTLVDTPGFGDTKGIESDKAILEQIRKLFTSAKGVVDIDAICFVSQASQVRLTATQKYVFDSVLSIFGKDVAENICILVTFADGQQPPVLEAINAAKMPCPKTDKNLPVHHKFNNSALFAENKSFSDRADQDSKSSKYPKEKKMDVNNFDAMFWAMGASSMETFFIALAQMTTKSLQLTNEVLSERKQLEVSVEGIQPQVRAGLAKLEEIRSTQKQIEKHNADIASNENFQFEVEITKPVQLELTKGGEFLTNCQQCCITCHYPCAIADDARKINCIAMKDGKCRVCPGNCVWTVHFNQRYRWDYVKEKQMTTVKELKDKYENATKLKISVEQLIKLQEEEVLNLQDEIMFLMDTSSRCIARLKEIALRPNPLSTPEYIDLLIEGEKSEAKEGYLTRIQSLDKMKGNAQIMVKASKRERLSKSEEKYIEGTKKRTEKKGHGSKLYGWFMGYIDKALGQS</sequence>
<reference evidence="5" key="1">
    <citation type="submission" date="2025-08" db="UniProtKB">
        <authorList>
            <consortium name="Ensembl"/>
        </authorList>
    </citation>
    <scope>IDENTIFICATION</scope>
</reference>
<dbReference type="InterPro" id="IPR003961">
    <property type="entry name" value="FN3_dom"/>
</dbReference>